<dbReference type="Pfam" id="PF00528">
    <property type="entry name" value="BPD_transp_1"/>
    <property type="match status" value="1"/>
</dbReference>
<evidence type="ECO:0000256" key="7">
    <source>
        <dbReference type="RuleBase" id="RU363032"/>
    </source>
</evidence>
<dbReference type="GO" id="GO:0005886">
    <property type="term" value="C:plasma membrane"/>
    <property type="evidence" value="ECO:0007669"/>
    <property type="project" value="UniProtKB-SubCell"/>
</dbReference>
<evidence type="ECO:0000256" key="5">
    <source>
        <dbReference type="ARBA" id="ARBA00022989"/>
    </source>
</evidence>
<comment type="subcellular location">
    <subcellularLocation>
        <location evidence="1 7">Cell membrane</location>
        <topology evidence="1 7">Multi-pass membrane protein</topology>
    </subcellularLocation>
</comment>
<feature type="domain" description="ABC transmembrane type-1" evidence="8">
    <location>
        <begin position="92"/>
        <end position="304"/>
    </location>
</feature>
<protein>
    <submittedName>
        <fullName evidence="9">Multiple sugar transport system permease protein</fullName>
    </submittedName>
</protein>
<evidence type="ECO:0000259" key="8">
    <source>
        <dbReference type="PROSITE" id="PS50928"/>
    </source>
</evidence>
<proteinExistence type="inferred from homology"/>
<keyword evidence="6 7" id="KW-0472">Membrane</keyword>
<keyword evidence="3" id="KW-1003">Cell membrane</keyword>
<dbReference type="OrthoDB" id="9805108at2"/>
<dbReference type="EMBL" id="FMXQ01000003">
    <property type="protein sequence ID" value="SDB24539.1"/>
    <property type="molecule type" value="Genomic_DNA"/>
</dbReference>
<dbReference type="PANTHER" id="PTHR30193:SF37">
    <property type="entry name" value="INNER MEMBRANE ABC TRANSPORTER PERMEASE PROTEIN YCJO"/>
    <property type="match status" value="1"/>
</dbReference>
<evidence type="ECO:0000313" key="9">
    <source>
        <dbReference type="EMBL" id="SDB24539.1"/>
    </source>
</evidence>
<dbReference type="InterPro" id="IPR000515">
    <property type="entry name" value="MetI-like"/>
</dbReference>
<comment type="similarity">
    <text evidence="7">Belongs to the binding-protein-dependent transport system permease family.</text>
</comment>
<dbReference type="STRING" id="665467.SAMN02982931_01898"/>
<evidence type="ECO:0000256" key="4">
    <source>
        <dbReference type="ARBA" id="ARBA00022692"/>
    </source>
</evidence>
<dbReference type="InterPro" id="IPR035906">
    <property type="entry name" value="MetI-like_sf"/>
</dbReference>
<sequence>MARSSSQLTGGEGLPGGPIARAGERLGERGALALFLVPALAVIAVAQFYPLVESIIITTHDWTLARSPVMGRFVGLDNYARALTDPQFVGSTGFTLLLAVGSTVISLAFGLGLALLTVGEGFHFRLSRTLLMLPMVIAPVAVGTMWRMILAARVGPLNQALAGIGIDGPNWLGDPNWAAASVIIVDAWQWTPFVTIVMAAALASLPADVLRAAEVDGAGRWTIFRRIVFPMILPVFLLVAMFRAIDALMTLDIIFTTTGGGPGFATQTLSFWIYQQGLRYFNISYAAAASWILLAGCLVVAAGFLVWRSRISGWQRERGA</sequence>
<gene>
    <name evidence="9" type="ORF">SAMN02982931_01898</name>
</gene>
<keyword evidence="2 7" id="KW-0813">Transport</keyword>
<feature type="transmembrane region" description="Helical" evidence="7">
    <location>
        <begin position="283"/>
        <end position="307"/>
    </location>
</feature>
<reference evidence="9 10" key="1">
    <citation type="submission" date="2016-10" db="EMBL/GenBank/DDBJ databases">
        <authorList>
            <person name="de Groot N.N."/>
        </authorList>
    </citation>
    <scope>NUCLEOTIDE SEQUENCE [LARGE SCALE GENOMIC DNA]</scope>
    <source>
        <strain evidence="9 10">ATCC 35022</strain>
    </source>
</reference>
<evidence type="ECO:0000256" key="3">
    <source>
        <dbReference type="ARBA" id="ARBA00022475"/>
    </source>
</evidence>
<keyword evidence="5 7" id="KW-1133">Transmembrane helix</keyword>
<dbReference type="GO" id="GO:0055085">
    <property type="term" value="P:transmembrane transport"/>
    <property type="evidence" value="ECO:0007669"/>
    <property type="project" value="InterPro"/>
</dbReference>
<feature type="transmembrane region" description="Helical" evidence="7">
    <location>
        <begin position="94"/>
        <end position="118"/>
    </location>
</feature>
<keyword evidence="4 7" id="KW-0812">Transmembrane</keyword>
<name>A0A1G6BVB0_9HYPH</name>
<feature type="transmembrane region" description="Helical" evidence="7">
    <location>
        <begin position="187"/>
        <end position="207"/>
    </location>
</feature>
<dbReference type="Gene3D" id="1.10.3720.10">
    <property type="entry name" value="MetI-like"/>
    <property type="match status" value="1"/>
</dbReference>
<keyword evidence="10" id="KW-1185">Reference proteome</keyword>
<evidence type="ECO:0000256" key="2">
    <source>
        <dbReference type="ARBA" id="ARBA00022448"/>
    </source>
</evidence>
<accession>A0A1G6BVB0</accession>
<dbReference type="AlphaFoldDB" id="A0A1G6BVB0"/>
<dbReference type="InterPro" id="IPR051393">
    <property type="entry name" value="ABC_transporter_permease"/>
</dbReference>
<evidence type="ECO:0000256" key="1">
    <source>
        <dbReference type="ARBA" id="ARBA00004651"/>
    </source>
</evidence>
<keyword evidence="9" id="KW-0762">Sugar transport</keyword>
<feature type="transmembrane region" description="Helical" evidence="7">
    <location>
        <begin position="227"/>
        <end position="245"/>
    </location>
</feature>
<feature type="transmembrane region" description="Helical" evidence="7">
    <location>
        <begin position="31"/>
        <end position="52"/>
    </location>
</feature>
<dbReference type="PROSITE" id="PS50928">
    <property type="entry name" value="ABC_TM1"/>
    <property type="match status" value="1"/>
</dbReference>
<feature type="transmembrane region" description="Helical" evidence="7">
    <location>
        <begin position="130"/>
        <end position="149"/>
    </location>
</feature>
<organism evidence="9 10">
    <name type="scientific">Bauldia litoralis</name>
    <dbReference type="NCBI Taxonomy" id="665467"/>
    <lineage>
        <taxon>Bacteria</taxon>
        <taxon>Pseudomonadati</taxon>
        <taxon>Pseudomonadota</taxon>
        <taxon>Alphaproteobacteria</taxon>
        <taxon>Hyphomicrobiales</taxon>
        <taxon>Kaistiaceae</taxon>
        <taxon>Bauldia</taxon>
    </lineage>
</organism>
<dbReference type="PANTHER" id="PTHR30193">
    <property type="entry name" value="ABC TRANSPORTER PERMEASE PROTEIN"/>
    <property type="match status" value="1"/>
</dbReference>
<evidence type="ECO:0000313" key="10">
    <source>
        <dbReference type="Proteomes" id="UP000199071"/>
    </source>
</evidence>
<dbReference type="Proteomes" id="UP000199071">
    <property type="component" value="Unassembled WGS sequence"/>
</dbReference>
<dbReference type="CDD" id="cd06261">
    <property type="entry name" value="TM_PBP2"/>
    <property type="match status" value="1"/>
</dbReference>
<evidence type="ECO:0000256" key="6">
    <source>
        <dbReference type="ARBA" id="ARBA00023136"/>
    </source>
</evidence>
<dbReference type="RefSeq" id="WP_090876161.1">
    <property type="nucleotide sequence ID" value="NZ_FMXQ01000003.1"/>
</dbReference>
<dbReference type="SUPFAM" id="SSF161098">
    <property type="entry name" value="MetI-like"/>
    <property type="match status" value="1"/>
</dbReference>